<feature type="compositionally biased region" description="Pro residues" evidence="3">
    <location>
        <begin position="529"/>
        <end position="582"/>
    </location>
</feature>
<evidence type="ECO:0000313" key="6">
    <source>
        <dbReference type="Proteomes" id="UP000604825"/>
    </source>
</evidence>
<feature type="compositionally biased region" description="Polar residues" evidence="3">
    <location>
        <begin position="427"/>
        <end position="441"/>
    </location>
</feature>
<protein>
    <recommendedName>
        <fullName evidence="4">CID domain-containing protein</fullName>
    </recommendedName>
</protein>
<keyword evidence="2" id="KW-0175">Coiled coil</keyword>
<dbReference type="PANTHER" id="PTHR12460">
    <property type="entry name" value="CYCLIN-DEPENDENT KINASE INHIBITOR-RELATED PROTEIN"/>
    <property type="match status" value="1"/>
</dbReference>
<dbReference type="AlphaFoldDB" id="A0A811P9E2"/>
<evidence type="ECO:0000256" key="2">
    <source>
        <dbReference type="SAM" id="Coils"/>
    </source>
</evidence>
<sequence length="660" mass="72725">MADFQTDLSKRIDDVEAALGARFTTLENAHKLFDDWRPRVDATIDDFHVELGAMRKTMNRVVPDSKAASSAGLLTKTKMVAASASAGNPVIGPNGHRVDKHQRGVGFQTCLLVKGTCGFPEPKLIRSISHSLLEGLGHHPLGPCVQARVHTMSAGFNKQILAQKLSKLNSSQQSIETLSNWCVFHHRYCQQVVQTWDCEFHAAPVERRVSLLYLANDIMQNSRKEGNGYITEFMRVIPAALNEVLTVRDDFGRNVPKRLIDIWEDRKIFDTQAQSLKDDFFRRLKDIRNKLTNRGSELLEKVVSSYKHVLNAPMDEDTLMRKCQAALINLDELNKTYGNNSVLGSSNRSGFMQELQEQHSILRNSIEQLKMSESLRTTLISHLKEALNEQELKVEQVRSQLQAAQPRFKRAAELCVGLGSNMERHQPSNQGLKRSSLSDPLSTVAPEAAKSLQKGQSSVVLYSKEGNGVEHNVTETKLAAGAASDNIRGGALPSRVNGGNTIVKIEEHTSGNKRQKLEDDTHISQPQSQSPPPPPPPFPHPDAFKPPPPQYPPSPEPSPPPLPPNSPPPHIIPPPPPPPPTMRPQMISHLPPPAGTFVPFPAGPPGPMYCTYPPFTPVVNFPMTSPPGFPSPNPPPPFQGLAGTFYGPQFPTPPPPADRK</sequence>
<dbReference type="EMBL" id="CAJGYO010000006">
    <property type="protein sequence ID" value="CAD6235208.1"/>
    <property type="molecule type" value="Genomic_DNA"/>
</dbReference>
<keyword evidence="6" id="KW-1185">Reference proteome</keyword>
<evidence type="ECO:0000259" key="4">
    <source>
        <dbReference type="PROSITE" id="PS51391"/>
    </source>
</evidence>
<evidence type="ECO:0000256" key="1">
    <source>
        <dbReference type="ARBA" id="ARBA00022664"/>
    </source>
</evidence>
<dbReference type="PROSITE" id="PS51391">
    <property type="entry name" value="CID"/>
    <property type="match status" value="1"/>
</dbReference>
<dbReference type="Proteomes" id="UP000604825">
    <property type="component" value="Unassembled WGS sequence"/>
</dbReference>
<feature type="region of interest" description="Disordered" evidence="3">
    <location>
        <begin position="506"/>
        <end position="598"/>
    </location>
</feature>
<dbReference type="InterPro" id="IPR006569">
    <property type="entry name" value="CID_dom"/>
</dbReference>
<feature type="coiled-coil region" evidence="2">
    <location>
        <begin position="352"/>
        <end position="400"/>
    </location>
</feature>
<keyword evidence="1" id="KW-0507">mRNA processing</keyword>
<feature type="region of interest" description="Disordered" evidence="3">
    <location>
        <begin position="628"/>
        <end position="660"/>
    </location>
</feature>
<dbReference type="SMART" id="SM00582">
    <property type="entry name" value="RPR"/>
    <property type="match status" value="1"/>
</dbReference>
<feature type="region of interest" description="Disordered" evidence="3">
    <location>
        <begin position="421"/>
        <end position="457"/>
    </location>
</feature>
<feature type="domain" description="CID" evidence="4">
    <location>
        <begin position="153"/>
        <end position="285"/>
    </location>
</feature>
<feature type="compositionally biased region" description="Basic and acidic residues" evidence="3">
    <location>
        <begin position="506"/>
        <end position="522"/>
    </location>
</feature>
<accession>A0A811P9E2</accession>
<dbReference type="GO" id="GO:0000993">
    <property type="term" value="F:RNA polymerase II complex binding"/>
    <property type="evidence" value="ECO:0007669"/>
    <property type="project" value="TreeGrafter"/>
</dbReference>
<dbReference type="Pfam" id="PF04818">
    <property type="entry name" value="CID"/>
    <property type="match status" value="1"/>
</dbReference>
<dbReference type="Gene3D" id="1.25.40.90">
    <property type="match status" value="1"/>
</dbReference>
<gene>
    <name evidence="5" type="ORF">NCGR_LOCUS23492</name>
</gene>
<dbReference type="OrthoDB" id="10069473at2759"/>
<dbReference type="PANTHER" id="PTHR12460:SF36">
    <property type="entry name" value="OS01G0925000 PROTEIN"/>
    <property type="match status" value="1"/>
</dbReference>
<proteinExistence type="predicted"/>
<dbReference type="CDD" id="cd16981">
    <property type="entry name" value="CID_RPRD_like"/>
    <property type="match status" value="1"/>
</dbReference>
<comment type="caution">
    <text evidence="5">The sequence shown here is derived from an EMBL/GenBank/DDBJ whole genome shotgun (WGS) entry which is preliminary data.</text>
</comment>
<feature type="compositionally biased region" description="Pro residues" evidence="3">
    <location>
        <begin position="628"/>
        <end position="638"/>
    </location>
</feature>
<reference evidence="5" key="1">
    <citation type="submission" date="2020-10" db="EMBL/GenBank/DDBJ databases">
        <authorList>
            <person name="Han B."/>
            <person name="Lu T."/>
            <person name="Zhao Q."/>
            <person name="Huang X."/>
            <person name="Zhao Y."/>
        </authorList>
    </citation>
    <scope>NUCLEOTIDE SEQUENCE</scope>
</reference>
<organism evidence="5 6">
    <name type="scientific">Miscanthus lutarioriparius</name>
    <dbReference type="NCBI Taxonomy" id="422564"/>
    <lineage>
        <taxon>Eukaryota</taxon>
        <taxon>Viridiplantae</taxon>
        <taxon>Streptophyta</taxon>
        <taxon>Embryophyta</taxon>
        <taxon>Tracheophyta</taxon>
        <taxon>Spermatophyta</taxon>
        <taxon>Magnoliopsida</taxon>
        <taxon>Liliopsida</taxon>
        <taxon>Poales</taxon>
        <taxon>Poaceae</taxon>
        <taxon>PACMAD clade</taxon>
        <taxon>Panicoideae</taxon>
        <taxon>Andropogonodae</taxon>
        <taxon>Andropogoneae</taxon>
        <taxon>Saccharinae</taxon>
        <taxon>Miscanthus</taxon>
    </lineage>
</organism>
<dbReference type="GO" id="GO:0005634">
    <property type="term" value="C:nucleus"/>
    <property type="evidence" value="ECO:0007669"/>
    <property type="project" value="UniProtKB-ARBA"/>
</dbReference>
<dbReference type="FunFam" id="1.25.40.90:FF:000018">
    <property type="entry name" value="ENTH/VHS family protein isoform 1"/>
    <property type="match status" value="1"/>
</dbReference>
<dbReference type="InterPro" id="IPR008942">
    <property type="entry name" value="ENTH_VHS"/>
</dbReference>
<dbReference type="PRINTS" id="PR01217">
    <property type="entry name" value="PRICHEXTENSN"/>
</dbReference>
<feature type="compositionally biased region" description="Pro residues" evidence="3">
    <location>
        <begin position="650"/>
        <end position="660"/>
    </location>
</feature>
<evidence type="ECO:0000256" key="3">
    <source>
        <dbReference type="SAM" id="MobiDB-lite"/>
    </source>
</evidence>
<dbReference type="SUPFAM" id="SSF48464">
    <property type="entry name" value="ENTH/VHS domain"/>
    <property type="match status" value="1"/>
</dbReference>
<name>A0A811P9E2_9POAL</name>
<evidence type="ECO:0000313" key="5">
    <source>
        <dbReference type="EMBL" id="CAD6235208.1"/>
    </source>
</evidence>
<dbReference type="GO" id="GO:0031124">
    <property type="term" value="P:mRNA 3'-end processing"/>
    <property type="evidence" value="ECO:0007669"/>
    <property type="project" value="TreeGrafter"/>
</dbReference>